<dbReference type="OrthoDB" id="9793626at2"/>
<dbReference type="Proteomes" id="UP000192418">
    <property type="component" value="Unassembled WGS sequence"/>
</dbReference>
<dbReference type="AlphaFoldDB" id="A0A1W2DP53"/>
<dbReference type="PANTHER" id="PTHR43333">
    <property type="entry name" value="2-HACID_DH_C DOMAIN-CONTAINING PROTEIN"/>
    <property type="match status" value="1"/>
</dbReference>
<dbReference type="InterPro" id="IPR036291">
    <property type="entry name" value="NAD(P)-bd_dom_sf"/>
</dbReference>
<dbReference type="Gene3D" id="3.40.50.720">
    <property type="entry name" value="NAD(P)-binding Rossmann-like Domain"/>
    <property type="match status" value="2"/>
</dbReference>
<reference evidence="4 5" key="1">
    <citation type="submission" date="2017-04" db="EMBL/GenBank/DDBJ databases">
        <authorList>
            <person name="Afonso C.L."/>
            <person name="Miller P.J."/>
            <person name="Scott M.A."/>
            <person name="Spackman E."/>
            <person name="Goraichik I."/>
            <person name="Dimitrov K.M."/>
            <person name="Suarez D.L."/>
            <person name="Swayne D.E."/>
        </authorList>
    </citation>
    <scope>NUCLEOTIDE SEQUENCE [LARGE SCALE GENOMIC DNA]</scope>
    <source>
        <strain evidence="4 5">DSM 3385</strain>
    </source>
</reference>
<evidence type="ECO:0000313" key="4">
    <source>
        <dbReference type="EMBL" id="SMC99315.1"/>
    </source>
</evidence>
<proteinExistence type="predicted"/>
<evidence type="ECO:0000313" key="5">
    <source>
        <dbReference type="Proteomes" id="UP000192418"/>
    </source>
</evidence>
<dbReference type="SUPFAM" id="SSF52283">
    <property type="entry name" value="Formate/glycerate dehydrogenase catalytic domain-like"/>
    <property type="match status" value="1"/>
</dbReference>
<feature type="domain" description="D-isomer specific 2-hydroxyacid dehydrogenase NAD-binding" evidence="3">
    <location>
        <begin position="108"/>
        <end position="279"/>
    </location>
</feature>
<keyword evidence="2" id="KW-0520">NAD</keyword>
<name>A0A1W2DP53_9BACT</name>
<keyword evidence="1" id="KW-0560">Oxidoreductase</keyword>
<dbReference type="Pfam" id="PF02826">
    <property type="entry name" value="2-Hacid_dh_C"/>
    <property type="match status" value="1"/>
</dbReference>
<evidence type="ECO:0000256" key="1">
    <source>
        <dbReference type="ARBA" id="ARBA00023002"/>
    </source>
</evidence>
<dbReference type="STRING" id="1121400.SAMN02746065_11943"/>
<dbReference type="CDD" id="cd05300">
    <property type="entry name" value="2-Hacid_dh_1"/>
    <property type="match status" value="1"/>
</dbReference>
<dbReference type="SUPFAM" id="SSF51735">
    <property type="entry name" value="NAD(P)-binding Rossmann-fold domains"/>
    <property type="match status" value="1"/>
</dbReference>
<keyword evidence="5" id="KW-1185">Reference proteome</keyword>
<gene>
    <name evidence="4" type="ORF">SAMN02746065_11943</name>
</gene>
<accession>A0A1W2DP53</accession>
<evidence type="ECO:0000256" key="2">
    <source>
        <dbReference type="ARBA" id="ARBA00023027"/>
    </source>
</evidence>
<dbReference type="PANTHER" id="PTHR43333:SF1">
    <property type="entry name" value="D-ISOMER SPECIFIC 2-HYDROXYACID DEHYDROGENASE NAD-BINDING DOMAIN-CONTAINING PROTEIN"/>
    <property type="match status" value="1"/>
</dbReference>
<protein>
    <submittedName>
        <fullName evidence="4">Phosphoglycerate dehydrogenase</fullName>
    </submittedName>
</protein>
<dbReference type="EMBL" id="FWXY01000019">
    <property type="protein sequence ID" value="SMC99315.1"/>
    <property type="molecule type" value="Genomic_DNA"/>
</dbReference>
<organism evidence="4 5">
    <name type="scientific">Desulfocicer vacuolatum DSM 3385</name>
    <dbReference type="NCBI Taxonomy" id="1121400"/>
    <lineage>
        <taxon>Bacteria</taxon>
        <taxon>Pseudomonadati</taxon>
        <taxon>Thermodesulfobacteriota</taxon>
        <taxon>Desulfobacteria</taxon>
        <taxon>Desulfobacterales</taxon>
        <taxon>Desulfobacteraceae</taxon>
        <taxon>Desulfocicer</taxon>
    </lineage>
</organism>
<sequence>MKEFKAVILSSDAHEYRDILLAEALPGLSIEICRDVEQAEPHLADCDIMFGTPALVSPLISRAPRLKWVQSMWAGITPFLVPGMRRDYILTGVKEVFGPMMAEYVICHMLIHERRFLHRFQSQLVKQWDTTPPGTLMGKYVGIMGIGSIGRAIAGAAKFFGMKTRGFSRTQTQCKNIDCCYLFRELTSFVKGLDYLVCVLPETADTTGLIDDALLQAMPDTALIINVGRGNVIHEPSLIRALENGNIAGAVLDVFQEEPLPPDHGFWETPNTLITSHTAALSFPGEIAPIFVENYQRFINHEALMYQIDFEHGY</sequence>
<dbReference type="InterPro" id="IPR006140">
    <property type="entry name" value="D-isomer_DH_NAD-bd"/>
</dbReference>
<dbReference type="GO" id="GO:0051287">
    <property type="term" value="F:NAD binding"/>
    <property type="evidence" value="ECO:0007669"/>
    <property type="project" value="InterPro"/>
</dbReference>
<dbReference type="RefSeq" id="WP_084070698.1">
    <property type="nucleotide sequence ID" value="NZ_FWXY01000019.1"/>
</dbReference>
<evidence type="ECO:0000259" key="3">
    <source>
        <dbReference type="Pfam" id="PF02826"/>
    </source>
</evidence>
<dbReference type="GO" id="GO:0016491">
    <property type="term" value="F:oxidoreductase activity"/>
    <property type="evidence" value="ECO:0007669"/>
    <property type="project" value="UniProtKB-KW"/>
</dbReference>